<dbReference type="Proteomes" id="UP000677803">
    <property type="component" value="Unassembled WGS sequence"/>
</dbReference>
<feature type="compositionally biased region" description="Polar residues" evidence="1">
    <location>
        <begin position="101"/>
        <end position="113"/>
    </location>
</feature>
<feature type="region of interest" description="Disordered" evidence="1">
    <location>
        <begin position="81"/>
        <end position="196"/>
    </location>
</feature>
<keyword evidence="4" id="KW-1185">Reference proteome</keyword>
<evidence type="ECO:0000256" key="1">
    <source>
        <dbReference type="SAM" id="MobiDB-lite"/>
    </source>
</evidence>
<feature type="signal peptide" evidence="2">
    <location>
        <begin position="1"/>
        <end position="22"/>
    </location>
</feature>
<evidence type="ECO:0000313" key="4">
    <source>
        <dbReference type="Proteomes" id="UP000677803"/>
    </source>
</evidence>
<organism evidence="3 4">
    <name type="scientific">Menidia menidia</name>
    <name type="common">Atlantic silverside</name>
    <dbReference type="NCBI Taxonomy" id="238744"/>
    <lineage>
        <taxon>Eukaryota</taxon>
        <taxon>Metazoa</taxon>
        <taxon>Chordata</taxon>
        <taxon>Craniata</taxon>
        <taxon>Vertebrata</taxon>
        <taxon>Euteleostomi</taxon>
        <taxon>Actinopterygii</taxon>
        <taxon>Neopterygii</taxon>
        <taxon>Teleostei</taxon>
        <taxon>Neoteleostei</taxon>
        <taxon>Acanthomorphata</taxon>
        <taxon>Ovalentaria</taxon>
        <taxon>Atherinomorphae</taxon>
        <taxon>Atheriniformes</taxon>
        <taxon>Atherinopsidae</taxon>
        <taxon>Menidiinae</taxon>
        <taxon>Menidia</taxon>
    </lineage>
</organism>
<feature type="compositionally biased region" description="Low complexity" evidence="1">
    <location>
        <begin position="187"/>
        <end position="196"/>
    </location>
</feature>
<dbReference type="OrthoDB" id="8965018at2759"/>
<evidence type="ECO:0000256" key="2">
    <source>
        <dbReference type="SAM" id="SignalP"/>
    </source>
</evidence>
<feature type="compositionally biased region" description="Polar residues" evidence="1">
    <location>
        <begin position="121"/>
        <end position="131"/>
    </location>
</feature>
<name>A0A8S4AC58_9TELE</name>
<evidence type="ECO:0000313" key="3">
    <source>
        <dbReference type="EMBL" id="CAG5859821.1"/>
    </source>
</evidence>
<sequence length="216" mass="23168">MKLFKVPAGLFLLVQTLHLAALQDSTDSPGRTIDKSWLRKPLKAEVENNLSAETGEFNTDDISGTPSGFMLGNTDEENLLNGDLSGNQTSDDLSAFPSAMSPISENTTTTEQFGSIEDKTNTTTGSTDLSQTNVTEVEEEFNSTTTTENSTGGGDLFNKTETQPTTLAPEGRSTGETTTPEAKGELANSTETANTTANMTTFHENQQKLRIPDPFS</sequence>
<accession>A0A8S4AC58</accession>
<reference evidence="3" key="1">
    <citation type="submission" date="2021-05" db="EMBL/GenBank/DDBJ databases">
        <authorList>
            <person name="Tigano A."/>
        </authorList>
    </citation>
    <scope>NUCLEOTIDE SEQUENCE</scope>
</reference>
<keyword evidence="2" id="KW-0732">Signal</keyword>
<comment type="caution">
    <text evidence="3">The sequence shown here is derived from an EMBL/GenBank/DDBJ whole genome shotgun (WGS) entry which is preliminary data.</text>
</comment>
<proteinExistence type="predicted"/>
<dbReference type="AlphaFoldDB" id="A0A8S4AC58"/>
<dbReference type="EMBL" id="CAJRST010000001">
    <property type="protein sequence ID" value="CAG5859821.1"/>
    <property type="molecule type" value="Genomic_DNA"/>
</dbReference>
<protein>
    <submittedName>
        <fullName evidence="3">(Atlantic silverside) hypothetical protein</fullName>
    </submittedName>
</protein>
<gene>
    <name evidence="3" type="ORF">MMEN_LOCUS885</name>
</gene>
<feature type="chain" id="PRO_5035898052" evidence="2">
    <location>
        <begin position="23"/>
        <end position="216"/>
    </location>
</feature>